<organism evidence="3 4">
    <name type="scientific">Plenodomus tracheiphilus IPT5</name>
    <dbReference type="NCBI Taxonomy" id="1408161"/>
    <lineage>
        <taxon>Eukaryota</taxon>
        <taxon>Fungi</taxon>
        <taxon>Dikarya</taxon>
        <taxon>Ascomycota</taxon>
        <taxon>Pezizomycotina</taxon>
        <taxon>Dothideomycetes</taxon>
        <taxon>Pleosporomycetidae</taxon>
        <taxon>Pleosporales</taxon>
        <taxon>Pleosporineae</taxon>
        <taxon>Leptosphaeriaceae</taxon>
        <taxon>Plenodomus</taxon>
    </lineage>
</organism>
<dbReference type="AlphaFoldDB" id="A0A6A7B6Q3"/>
<dbReference type="InterPro" id="IPR050791">
    <property type="entry name" value="Aldo-Keto_reductase"/>
</dbReference>
<dbReference type="InterPro" id="IPR036812">
    <property type="entry name" value="NAD(P)_OxRdtase_dom_sf"/>
</dbReference>
<feature type="domain" description="NADP-dependent oxidoreductase" evidence="2">
    <location>
        <begin position="17"/>
        <end position="307"/>
    </location>
</feature>
<dbReference type="InterPro" id="IPR023210">
    <property type="entry name" value="NADP_OxRdtase_dom"/>
</dbReference>
<dbReference type="SUPFAM" id="SSF51430">
    <property type="entry name" value="NAD(P)-linked oxidoreductase"/>
    <property type="match status" value="1"/>
</dbReference>
<evidence type="ECO:0000259" key="2">
    <source>
        <dbReference type="Pfam" id="PF00248"/>
    </source>
</evidence>
<dbReference type="Pfam" id="PF00248">
    <property type="entry name" value="Aldo_ket_red"/>
    <property type="match status" value="1"/>
</dbReference>
<evidence type="ECO:0000313" key="4">
    <source>
        <dbReference type="Proteomes" id="UP000799423"/>
    </source>
</evidence>
<name>A0A6A7B6Q3_9PLEO</name>
<protein>
    <submittedName>
        <fullName evidence="3">Aldo/keto reductase</fullName>
    </submittedName>
</protein>
<accession>A0A6A7B6Q3</accession>
<dbReference type="PANTHER" id="PTHR43625:SF78">
    <property type="entry name" value="PYRIDOXAL REDUCTASE-RELATED"/>
    <property type="match status" value="1"/>
</dbReference>
<dbReference type="EMBL" id="MU006308">
    <property type="protein sequence ID" value="KAF2850049.1"/>
    <property type="molecule type" value="Genomic_DNA"/>
</dbReference>
<dbReference type="GO" id="GO:0016491">
    <property type="term" value="F:oxidoreductase activity"/>
    <property type="evidence" value="ECO:0007669"/>
    <property type="project" value="UniProtKB-KW"/>
</dbReference>
<gene>
    <name evidence="3" type="ORF">T440DRAFT_555329</name>
</gene>
<dbReference type="PANTHER" id="PTHR43625">
    <property type="entry name" value="AFLATOXIN B1 ALDEHYDE REDUCTASE"/>
    <property type="match status" value="1"/>
</dbReference>
<reference evidence="3" key="1">
    <citation type="submission" date="2020-01" db="EMBL/GenBank/DDBJ databases">
        <authorList>
            <consortium name="DOE Joint Genome Institute"/>
            <person name="Haridas S."/>
            <person name="Albert R."/>
            <person name="Binder M."/>
            <person name="Bloem J."/>
            <person name="Labutti K."/>
            <person name="Salamov A."/>
            <person name="Andreopoulos B."/>
            <person name="Baker S.E."/>
            <person name="Barry K."/>
            <person name="Bills G."/>
            <person name="Bluhm B.H."/>
            <person name="Cannon C."/>
            <person name="Castanera R."/>
            <person name="Culley D.E."/>
            <person name="Daum C."/>
            <person name="Ezra D."/>
            <person name="Gonzalez J.B."/>
            <person name="Henrissat B."/>
            <person name="Kuo A."/>
            <person name="Liang C."/>
            <person name="Lipzen A."/>
            <person name="Lutzoni F."/>
            <person name="Magnuson J."/>
            <person name="Mondo S."/>
            <person name="Nolan M."/>
            <person name="Ohm R."/>
            <person name="Pangilinan J."/>
            <person name="Park H.-J."/>
            <person name="Ramirez L."/>
            <person name="Alfaro M."/>
            <person name="Sun H."/>
            <person name="Tritt A."/>
            <person name="Yoshinaga Y."/>
            <person name="Zwiers L.-H."/>
            <person name="Turgeon B.G."/>
            <person name="Goodwin S.B."/>
            <person name="Spatafora J.W."/>
            <person name="Crous P.W."/>
            <person name="Grigoriev I.V."/>
        </authorList>
    </citation>
    <scope>NUCLEOTIDE SEQUENCE</scope>
    <source>
        <strain evidence="3">IPT5</strain>
    </source>
</reference>
<dbReference type="GO" id="GO:0005737">
    <property type="term" value="C:cytoplasm"/>
    <property type="evidence" value="ECO:0007669"/>
    <property type="project" value="TreeGrafter"/>
</dbReference>
<dbReference type="Proteomes" id="UP000799423">
    <property type="component" value="Unassembled WGS sequence"/>
</dbReference>
<proteinExistence type="predicted"/>
<keyword evidence="1" id="KW-0560">Oxidoreductase</keyword>
<dbReference type="OrthoDB" id="37537at2759"/>
<dbReference type="CDD" id="cd19077">
    <property type="entry name" value="AKR_AKR8A1-2"/>
    <property type="match status" value="1"/>
</dbReference>
<evidence type="ECO:0000313" key="3">
    <source>
        <dbReference type="EMBL" id="KAF2850049.1"/>
    </source>
</evidence>
<sequence length="329" mass="35808">MSPLSAPKTIAGKPVGPIGYGLMTLTLSGALTHDEAIKPLKAALENGATFWNAATFYGPPDANSLQLLKHYFTKYPEDASRVVLSIKGAYDGATQSPTASPEQIRASVDKCLTLLDGLKSIDLFAPARVDPNVPIEESVKALADLIKEGKIGSYGLSEVNAQTIRRAYAVHPPASVEIELSLFSQDVLEKGGVVDTCRELGIPVVGYSPLDRGWLAGQFKTLDDIPKDDHRRFYPRFQPGNFEKNVELAETVKEVAKKKGTTSAQVAIAWVQQQGVLPIPGSTKVERVLENTKYVELTQAETEELERAITKASVSGHRYPELFHAHLDK</sequence>
<dbReference type="Gene3D" id="3.20.20.100">
    <property type="entry name" value="NADP-dependent oxidoreductase domain"/>
    <property type="match status" value="1"/>
</dbReference>
<keyword evidence="4" id="KW-1185">Reference proteome</keyword>
<evidence type="ECO:0000256" key="1">
    <source>
        <dbReference type="ARBA" id="ARBA00023002"/>
    </source>
</evidence>